<comment type="caution">
    <text evidence="6">The sequence shown here is derived from an EMBL/GenBank/DDBJ whole genome shotgun (WGS) entry which is preliminary data.</text>
</comment>
<feature type="domain" description="Alpha-N-acetylglucosaminidase tim-barrel" evidence="3">
    <location>
        <begin position="120"/>
        <end position="438"/>
    </location>
</feature>
<keyword evidence="1" id="KW-0378">Hydrolase</keyword>
<feature type="signal peptide" evidence="2">
    <location>
        <begin position="1"/>
        <end position="19"/>
    </location>
</feature>
<protein>
    <recommendedName>
        <fullName evidence="8">Alpha-N-acetylglucosaminidase</fullName>
    </recommendedName>
</protein>
<dbReference type="InterPro" id="IPR024733">
    <property type="entry name" value="NAGLU_tim-barrel"/>
</dbReference>
<dbReference type="Pfam" id="PF12972">
    <property type="entry name" value="NAGLU_C"/>
    <property type="match status" value="1"/>
</dbReference>
<keyword evidence="2" id="KW-0732">Signal</keyword>
<dbReference type="InterPro" id="IPR029018">
    <property type="entry name" value="Hex-like_dom2"/>
</dbReference>
<feature type="chain" id="PRO_5002488698" description="Alpha-N-acetylglucosaminidase" evidence="2">
    <location>
        <begin position="20"/>
        <end position="739"/>
    </location>
</feature>
<reference evidence="6 7" key="1">
    <citation type="submission" date="2013-04" db="EMBL/GenBank/DDBJ databases">
        <title>The Genome Sequence of Parabacteroides goldsteinii DSM 19448.</title>
        <authorList>
            <consortium name="The Broad Institute Genomics Platform"/>
            <person name="Earl A."/>
            <person name="Ward D."/>
            <person name="Feldgarden M."/>
            <person name="Gevers D."/>
            <person name="Martens E."/>
            <person name="Sakamoto M."/>
            <person name="Benno Y."/>
            <person name="Song Y."/>
            <person name="Liu C."/>
            <person name="Lee J."/>
            <person name="Bolanos M."/>
            <person name="Vaisanen M.L."/>
            <person name="Finegold S.M."/>
            <person name="Walker B."/>
            <person name="Young S."/>
            <person name="Zeng Q."/>
            <person name="Gargeya S."/>
            <person name="Fitzgerald M."/>
            <person name="Haas B."/>
            <person name="Abouelleil A."/>
            <person name="Allen A.W."/>
            <person name="Alvarado L."/>
            <person name="Arachchi H.M."/>
            <person name="Berlin A.M."/>
            <person name="Chapman S.B."/>
            <person name="Gainer-Dewar J."/>
            <person name="Goldberg J."/>
            <person name="Griggs A."/>
            <person name="Gujja S."/>
            <person name="Hansen M."/>
            <person name="Howarth C."/>
            <person name="Imamovic A."/>
            <person name="Ireland A."/>
            <person name="Larimer J."/>
            <person name="McCowan C."/>
            <person name="Murphy C."/>
            <person name="Pearson M."/>
            <person name="Poon T.W."/>
            <person name="Priest M."/>
            <person name="Roberts A."/>
            <person name="Saif S."/>
            <person name="Shea T."/>
            <person name="Sisk P."/>
            <person name="Sykes S."/>
            <person name="Wortman J."/>
            <person name="Nusbaum C."/>
            <person name="Birren B."/>
        </authorList>
    </citation>
    <scope>NUCLEOTIDE SEQUENCE [LARGE SCALE GENOMIC DNA]</scope>
    <source>
        <strain evidence="6 7">DSM 19448</strain>
    </source>
</reference>
<evidence type="ECO:0008006" key="8">
    <source>
        <dbReference type="Google" id="ProtNLM"/>
    </source>
</evidence>
<dbReference type="STRING" id="927665.HMPREF1535_04452"/>
<dbReference type="InterPro" id="IPR007781">
    <property type="entry name" value="NAGLU"/>
</dbReference>
<dbReference type="GO" id="GO:0005975">
    <property type="term" value="P:carbohydrate metabolic process"/>
    <property type="evidence" value="ECO:0007669"/>
    <property type="project" value="UniProtKB-ARBA"/>
</dbReference>
<dbReference type="GO" id="GO:0016787">
    <property type="term" value="F:hydrolase activity"/>
    <property type="evidence" value="ECO:0007669"/>
    <property type="project" value="UniProtKB-KW"/>
</dbReference>
<dbReference type="Proteomes" id="UP000033047">
    <property type="component" value="Unassembled WGS sequence"/>
</dbReference>
<dbReference type="PANTHER" id="PTHR12872:SF1">
    <property type="entry name" value="ALPHA-N-ACETYLGLUCOSAMINIDASE"/>
    <property type="match status" value="1"/>
</dbReference>
<dbReference type="Pfam" id="PF12971">
    <property type="entry name" value="NAGLU_N"/>
    <property type="match status" value="1"/>
</dbReference>
<accession>A0A0F5IQK0</accession>
<feature type="domain" description="Alpha-N-acetylglucosaminidase C-terminal" evidence="5">
    <location>
        <begin position="447"/>
        <end position="729"/>
    </location>
</feature>
<dbReference type="AlphaFoldDB" id="A0A0F5IQK0"/>
<dbReference type="HOGENOM" id="CLU_011988_2_1_10"/>
<dbReference type="PANTHER" id="PTHR12872">
    <property type="entry name" value="ALPHA-N-ACETYLGLUCOSAMINIDASE"/>
    <property type="match status" value="1"/>
</dbReference>
<evidence type="ECO:0000256" key="1">
    <source>
        <dbReference type="ARBA" id="ARBA00022801"/>
    </source>
</evidence>
<dbReference type="InterPro" id="IPR024732">
    <property type="entry name" value="NAGLU_C"/>
</dbReference>
<dbReference type="Pfam" id="PF05089">
    <property type="entry name" value="NAGLU"/>
    <property type="match status" value="1"/>
</dbReference>
<dbReference type="SUPFAM" id="SSF51445">
    <property type="entry name" value="(Trans)glycosidases"/>
    <property type="match status" value="1"/>
</dbReference>
<dbReference type="Gene3D" id="3.20.20.80">
    <property type="entry name" value="Glycosidases"/>
    <property type="match status" value="1"/>
</dbReference>
<dbReference type="Gene3D" id="1.20.120.670">
    <property type="entry name" value="N-acetyl-b-d-glucoasminidase"/>
    <property type="match status" value="1"/>
</dbReference>
<name>A0A0F5IQK0_9BACT</name>
<dbReference type="RefSeq" id="WP_046147439.1">
    <property type="nucleotide sequence ID" value="NZ_KQ033913.1"/>
</dbReference>
<dbReference type="InterPro" id="IPR024240">
    <property type="entry name" value="NAGLU_N"/>
</dbReference>
<evidence type="ECO:0000313" key="6">
    <source>
        <dbReference type="EMBL" id="KKB47595.1"/>
    </source>
</evidence>
<dbReference type="Gene3D" id="3.30.379.10">
    <property type="entry name" value="Chitobiase/beta-hexosaminidase domain 2-like"/>
    <property type="match status" value="1"/>
</dbReference>
<evidence type="ECO:0000313" key="7">
    <source>
        <dbReference type="Proteomes" id="UP000033047"/>
    </source>
</evidence>
<dbReference type="InterPro" id="IPR017853">
    <property type="entry name" value="GH"/>
</dbReference>
<proteinExistence type="predicted"/>
<gene>
    <name evidence="6" type="ORF">HMPREF1535_04452</name>
</gene>
<dbReference type="PATRIC" id="fig|927665.4.peg.4572"/>
<sequence length="739" mass="85350">MKLRLIVCCLLLSIGSIWAKDDARKASEALIKRVILEKASSFKVEMFQPKDGKDCFEIESKGNKIILRGNNGVSVASALYHYLKYYCNAHISWNGDNLNLPSRLPEVPKKITRPTAFDHRVYLNYCTISYTMAWWNWERWQREIDWMAMHGINMPLAVIGQEAVWQNTLRRFKMNDDEIRTFLVGPAFQAWQWMTNIETYGGPLPQSWIDSHQVLGQQILERQRELGMTPILQSFTGFVPIKLKEKYPDARIKDKNRWCNAFTATVQLDPLDPLFKEMGQAFLEEQQKLYGTNHIYAADPFHEGAAPSNEKSYLEAVGKVIWEVASGFDSEAVIAMQTWSLREAIARTFPQDRLLLLDLGGWNVEKFNSFWNYPYVAGVLHNYGGRVYMGGNLALYAKNAHELKQSPKGGNIQGIGLFPEAIEHNPVVYELSTEITWMQDAPDLQKWITDYARARYGKLPAGAEQGWKVLLETVYGSKAGRLPSTESVMCARPALTIQKVAANGDLSRPYSTVRLWDAVDHFLQASNDLKKSDTYRYDLVDVMRQCLSDLSLPLQKQITEAYLAEDNEKLQQAGEQFLALIDDFDRLLGTRSTFLLGKWIKEARQWGTTEKEKYLYEWNARTLVTVWGPNHSSAHLFEYSNRQWAGLMKGYYKPRWEKFISYLKAQPKGEWRYDEQYIRKSLAGRPALDASDFYTRLTNWEYDWAFNKDVYPDTPQGDEIEIVKELYAKWLPVMKQANK</sequence>
<feature type="domain" description="Alpha-N-acetylglucosaminidase N-terminal" evidence="4">
    <location>
        <begin position="26"/>
        <end position="105"/>
    </location>
</feature>
<dbReference type="EMBL" id="AQHV01000025">
    <property type="protein sequence ID" value="KKB47595.1"/>
    <property type="molecule type" value="Genomic_DNA"/>
</dbReference>
<evidence type="ECO:0000256" key="2">
    <source>
        <dbReference type="SAM" id="SignalP"/>
    </source>
</evidence>
<evidence type="ECO:0000259" key="5">
    <source>
        <dbReference type="Pfam" id="PF12972"/>
    </source>
</evidence>
<evidence type="ECO:0000259" key="4">
    <source>
        <dbReference type="Pfam" id="PF12971"/>
    </source>
</evidence>
<evidence type="ECO:0000259" key="3">
    <source>
        <dbReference type="Pfam" id="PF05089"/>
    </source>
</evidence>
<organism evidence="6 7">
    <name type="scientific">Parabacteroides goldsteinii DSM 19448 = WAL 12034</name>
    <dbReference type="NCBI Taxonomy" id="927665"/>
    <lineage>
        <taxon>Bacteria</taxon>
        <taxon>Pseudomonadati</taxon>
        <taxon>Bacteroidota</taxon>
        <taxon>Bacteroidia</taxon>
        <taxon>Bacteroidales</taxon>
        <taxon>Tannerellaceae</taxon>
        <taxon>Parabacteroides</taxon>
    </lineage>
</organism>